<dbReference type="AlphaFoldDB" id="A0A839UM62"/>
<dbReference type="Proteomes" id="UP000559987">
    <property type="component" value="Unassembled WGS sequence"/>
</dbReference>
<dbReference type="NCBIfam" id="TIGR03373">
    <property type="entry name" value="VI_minor_4"/>
    <property type="match status" value="1"/>
</dbReference>
<dbReference type="RefSeq" id="WP_183910310.1">
    <property type="nucleotide sequence ID" value="NZ_JACHXZ010000003.1"/>
</dbReference>
<dbReference type="InterPro" id="IPR038225">
    <property type="entry name" value="TagF_sf"/>
</dbReference>
<dbReference type="InterPro" id="IPR017748">
    <property type="entry name" value="TagF"/>
</dbReference>
<dbReference type="Gene3D" id="3.40.1730.10">
    <property type="entry name" value="pa0076 domain"/>
    <property type="match status" value="1"/>
</dbReference>
<proteinExistence type="predicted"/>
<protein>
    <submittedName>
        <fullName evidence="1">Type VI secretion system protein ImpM</fullName>
    </submittedName>
</protein>
<dbReference type="PIRSF" id="PIRSF029287">
    <property type="entry name" value="UCP029287"/>
    <property type="match status" value="1"/>
</dbReference>
<dbReference type="Pfam" id="PF09867">
    <property type="entry name" value="TagF_N"/>
    <property type="match status" value="1"/>
</dbReference>
<evidence type="ECO:0000313" key="1">
    <source>
        <dbReference type="EMBL" id="MBB3168793.1"/>
    </source>
</evidence>
<sequence>MNMLERTMGIYGKLPAHGDFIERNVPRRFLDVWDDWLQRCLANSHDAAGEEWLESYLTSPVWYFSLGHGVIDANPWIGIIVPSVDAVGRYFPLSIIVRLEPDDDPHFTLVNNSQHFDELADDVINAMQHGLTIEELWPSLQRKENQHFESAKLASRHLSDSNATLCQIEASDPQQSLARLSYAHTRLAHPCSSLWYCKPSAGVPSTCITLPGLPPADYFWPMISHHWDEL</sequence>
<dbReference type="EMBL" id="JACHXZ010000003">
    <property type="protein sequence ID" value="MBB3168793.1"/>
    <property type="molecule type" value="Genomic_DNA"/>
</dbReference>
<name>A0A839UM62_9GAMM</name>
<keyword evidence="2" id="KW-1185">Reference proteome</keyword>
<comment type="caution">
    <text evidence="1">The sequence shown here is derived from an EMBL/GenBank/DDBJ whole genome shotgun (WGS) entry which is preliminary data.</text>
</comment>
<accession>A0A839UM62</accession>
<evidence type="ECO:0000313" key="2">
    <source>
        <dbReference type="Proteomes" id="UP000559987"/>
    </source>
</evidence>
<gene>
    <name evidence="1" type="ORF">FHS30_002001</name>
</gene>
<organism evidence="1 2">
    <name type="scientific">Simiduia aestuariiviva</name>
    <dbReference type="NCBI Taxonomy" id="1510459"/>
    <lineage>
        <taxon>Bacteria</taxon>
        <taxon>Pseudomonadati</taxon>
        <taxon>Pseudomonadota</taxon>
        <taxon>Gammaproteobacteria</taxon>
        <taxon>Cellvibrionales</taxon>
        <taxon>Cellvibrionaceae</taxon>
        <taxon>Simiduia</taxon>
    </lineage>
</organism>
<reference evidence="1 2" key="1">
    <citation type="submission" date="2020-08" db="EMBL/GenBank/DDBJ databases">
        <title>Genomic Encyclopedia of Type Strains, Phase III (KMG-III): the genomes of soil and plant-associated and newly described type strains.</title>
        <authorList>
            <person name="Whitman W."/>
        </authorList>
    </citation>
    <scope>NUCLEOTIDE SEQUENCE [LARGE SCALE GENOMIC DNA]</scope>
    <source>
        <strain evidence="1 2">CECT 8571</strain>
    </source>
</reference>